<dbReference type="RefSeq" id="WP_074242961.1">
    <property type="nucleotide sequence ID" value="NZ_FSRA01000002.1"/>
</dbReference>
<organism evidence="1 2">
    <name type="scientific">Chitinophaga niabensis</name>
    <dbReference type="NCBI Taxonomy" id="536979"/>
    <lineage>
        <taxon>Bacteria</taxon>
        <taxon>Pseudomonadati</taxon>
        <taxon>Bacteroidota</taxon>
        <taxon>Chitinophagia</taxon>
        <taxon>Chitinophagales</taxon>
        <taxon>Chitinophagaceae</taxon>
        <taxon>Chitinophaga</taxon>
    </lineage>
</organism>
<evidence type="ECO:0008006" key="3">
    <source>
        <dbReference type="Google" id="ProtNLM"/>
    </source>
</evidence>
<evidence type="ECO:0000313" key="2">
    <source>
        <dbReference type="Proteomes" id="UP000185003"/>
    </source>
</evidence>
<evidence type="ECO:0000313" key="1">
    <source>
        <dbReference type="EMBL" id="SIO55424.1"/>
    </source>
</evidence>
<protein>
    <recommendedName>
        <fullName evidence="3">DUF4595 domain-containing protein</fullName>
    </recommendedName>
</protein>
<dbReference type="Proteomes" id="UP000185003">
    <property type="component" value="Unassembled WGS sequence"/>
</dbReference>
<accession>A0A1N6KFR7</accession>
<dbReference type="OrthoDB" id="662748at2"/>
<gene>
    <name evidence="1" type="ORF">SAMN04488055_5767</name>
</gene>
<reference evidence="1 2" key="1">
    <citation type="submission" date="2016-11" db="EMBL/GenBank/DDBJ databases">
        <authorList>
            <person name="Jaros S."/>
            <person name="Januszkiewicz K."/>
            <person name="Wedrychowicz H."/>
        </authorList>
    </citation>
    <scope>NUCLEOTIDE SEQUENCE [LARGE SCALE GENOMIC DNA]</scope>
    <source>
        <strain evidence="1 2">DSM 24787</strain>
    </source>
</reference>
<dbReference type="EMBL" id="FSRA01000002">
    <property type="protein sequence ID" value="SIO55424.1"/>
    <property type="molecule type" value="Genomic_DNA"/>
</dbReference>
<sequence>MKKTLLSITVVILLFAGCNDKDDTTPKAEKWYISKSIEKRGSGNADDTTVVTYNADNTVKEFSSGSGIDYQASGPVYEGGKIIRIQEKRSEQGIPGTRASFVYTGDQLTRINNFGYDADRNEWYDESYDSLVYKNGKLSEFYEFEKTGYTLFFKLTWEGSNVKTVERSSKAPEDAAYTLHSIATNTYDNKAALHLLLNNNYIWLVNVMNFENLSANNLVKQEVHYQPSGILNDRTTITLTYNDAGLPEGIDTKWEYLQVDPSHVENSQTLFIYAKR</sequence>
<dbReference type="AlphaFoldDB" id="A0A1N6KFR7"/>
<keyword evidence="2" id="KW-1185">Reference proteome</keyword>
<dbReference type="STRING" id="536979.SAMN04488055_5767"/>
<dbReference type="PROSITE" id="PS51257">
    <property type="entry name" value="PROKAR_LIPOPROTEIN"/>
    <property type="match status" value="1"/>
</dbReference>
<name>A0A1N6KFR7_9BACT</name>
<proteinExistence type="predicted"/>